<keyword evidence="18" id="KW-1185">Reference proteome</keyword>
<evidence type="ECO:0000256" key="1">
    <source>
        <dbReference type="ARBA" id="ARBA00001947"/>
    </source>
</evidence>
<evidence type="ECO:0000256" key="4">
    <source>
        <dbReference type="ARBA" id="ARBA00022723"/>
    </source>
</evidence>
<dbReference type="SUPFAM" id="SSF46946">
    <property type="entry name" value="S13-like H2TH domain"/>
    <property type="match status" value="1"/>
</dbReference>
<dbReference type="GO" id="GO:0140078">
    <property type="term" value="F:class I DNA-(apurinic or apyrimidinic site) endonuclease activity"/>
    <property type="evidence" value="ECO:0007669"/>
    <property type="project" value="UniProtKB-EC"/>
</dbReference>
<dbReference type="GO" id="GO:0000703">
    <property type="term" value="F:oxidized pyrimidine nucleobase lesion DNA N-glycosylase activity"/>
    <property type="evidence" value="ECO:0007669"/>
    <property type="project" value="TreeGrafter"/>
</dbReference>
<sequence>MPEGPEIKLAAAKIAKAICNVPITDIFFAFDALKEFEKILAGQQVVSVKPRGKALLIRFSNDLSIYSHNQLYGLWYIRDANTYPKTNRQLRLAIHTHKKSALLYSASDISVLNDAEIAVHPFLKSLGPDVLDEATTIEQVEERLLDKQFYRRGLAPLLLNQQFICGIGNYLRSEILFVARINPSFRPMDCTTRQIQKLAEAVVVIPRKSYITKGITNDIAIATKLKAAGKPRKAYRHWVFNRDNQPCHACGTTIIKSVMGARRIYYCPQCQS</sequence>
<evidence type="ECO:0000256" key="6">
    <source>
        <dbReference type="ARBA" id="ARBA00022771"/>
    </source>
</evidence>
<dbReference type="SMART" id="SM01232">
    <property type="entry name" value="H2TH"/>
    <property type="match status" value="1"/>
</dbReference>
<evidence type="ECO:0000256" key="14">
    <source>
        <dbReference type="PROSITE-ProRule" id="PRU00391"/>
    </source>
</evidence>
<gene>
    <name evidence="17" type="primary">nei</name>
    <name evidence="17" type="ORF">DSM106972_064890</name>
</gene>
<keyword evidence="12" id="KW-0511">Multifunctional enzyme</keyword>
<evidence type="ECO:0000256" key="3">
    <source>
        <dbReference type="ARBA" id="ARBA00012720"/>
    </source>
</evidence>
<dbReference type="NCBIfam" id="NF007763">
    <property type="entry name" value="PRK10445.1"/>
    <property type="match status" value="1"/>
</dbReference>
<dbReference type="InterPro" id="IPR035937">
    <property type="entry name" value="FPG_N"/>
</dbReference>
<keyword evidence="17" id="KW-0540">Nuclease</keyword>
<dbReference type="InterPro" id="IPR010979">
    <property type="entry name" value="Ribosomal_uS13-like_H2TH"/>
</dbReference>
<keyword evidence="11" id="KW-0456">Lyase</keyword>
<comment type="similarity">
    <text evidence="2">Belongs to the FPG family.</text>
</comment>
<keyword evidence="4" id="KW-0479">Metal-binding</keyword>
<evidence type="ECO:0000256" key="5">
    <source>
        <dbReference type="ARBA" id="ARBA00022763"/>
    </source>
</evidence>
<dbReference type="AlphaFoldDB" id="A0A3S1AJ74"/>
<dbReference type="SUPFAM" id="SSF57716">
    <property type="entry name" value="Glucocorticoid receptor-like (DNA-binding domain)"/>
    <property type="match status" value="1"/>
</dbReference>
<evidence type="ECO:0000256" key="8">
    <source>
        <dbReference type="ARBA" id="ARBA00022833"/>
    </source>
</evidence>
<dbReference type="SUPFAM" id="SSF81624">
    <property type="entry name" value="N-terminal domain of MutM-like DNA repair proteins"/>
    <property type="match status" value="1"/>
</dbReference>
<dbReference type="Gene3D" id="1.10.8.50">
    <property type="match status" value="1"/>
</dbReference>
<evidence type="ECO:0000313" key="18">
    <source>
        <dbReference type="Proteomes" id="UP000271624"/>
    </source>
</evidence>
<dbReference type="InterPro" id="IPR012319">
    <property type="entry name" value="FPG_cat"/>
</dbReference>
<dbReference type="SMART" id="SM00898">
    <property type="entry name" value="Fapy_DNA_glyco"/>
    <property type="match status" value="1"/>
</dbReference>
<dbReference type="OrthoDB" id="9800855at2"/>
<keyword evidence="7" id="KW-0378">Hydrolase</keyword>
<dbReference type="GO" id="GO:0003684">
    <property type="term" value="F:damaged DNA binding"/>
    <property type="evidence" value="ECO:0007669"/>
    <property type="project" value="InterPro"/>
</dbReference>
<organism evidence="17 18">
    <name type="scientific">Dulcicalothrix desertica PCC 7102</name>
    <dbReference type="NCBI Taxonomy" id="232991"/>
    <lineage>
        <taxon>Bacteria</taxon>
        <taxon>Bacillati</taxon>
        <taxon>Cyanobacteriota</taxon>
        <taxon>Cyanophyceae</taxon>
        <taxon>Nostocales</taxon>
        <taxon>Calotrichaceae</taxon>
        <taxon>Dulcicalothrix</taxon>
    </lineage>
</organism>
<evidence type="ECO:0000313" key="17">
    <source>
        <dbReference type="EMBL" id="RUT01866.1"/>
    </source>
</evidence>
<keyword evidence="13" id="KW-0326">Glycosidase</keyword>
<keyword evidence="10" id="KW-0234">DNA repair</keyword>
<keyword evidence="8" id="KW-0862">Zinc</keyword>
<dbReference type="InterPro" id="IPR010663">
    <property type="entry name" value="Znf_FPG/IleRS"/>
</dbReference>
<dbReference type="EC" id="4.2.99.18" evidence="3"/>
<comment type="cofactor">
    <cofactor evidence="1">
        <name>Zn(2+)</name>
        <dbReference type="ChEBI" id="CHEBI:29105"/>
    </cofactor>
</comment>
<keyword evidence="9" id="KW-0238">DNA-binding</keyword>
<keyword evidence="6 14" id="KW-0863">Zinc-finger</keyword>
<feature type="domain" description="Formamidopyrimidine-DNA glycosylase catalytic" evidence="16">
    <location>
        <begin position="2"/>
        <end position="101"/>
    </location>
</feature>
<dbReference type="GO" id="GO:0008270">
    <property type="term" value="F:zinc ion binding"/>
    <property type="evidence" value="ECO:0007669"/>
    <property type="project" value="UniProtKB-KW"/>
</dbReference>
<name>A0A3S1AJ74_9CYAN</name>
<comment type="caution">
    <text evidence="17">The sequence shown here is derived from an EMBL/GenBank/DDBJ whole genome shotgun (WGS) entry which is preliminary data.</text>
</comment>
<protein>
    <recommendedName>
        <fullName evidence="3">DNA-(apurinic or apyrimidinic site) lyase</fullName>
        <ecNumber evidence="3">4.2.99.18</ecNumber>
    </recommendedName>
</protein>
<evidence type="ECO:0000256" key="7">
    <source>
        <dbReference type="ARBA" id="ARBA00022801"/>
    </source>
</evidence>
<dbReference type="EMBL" id="RSCL01000018">
    <property type="protein sequence ID" value="RUT01866.1"/>
    <property type="molecule type" value="Genomic_DNA"/>
</dbReference>
<dbReference type="Gene3D" id="3.20.190.10">
    <property type="entry name" value="MutM-like, N-terminal"/>
    <property type="match status" value="1"/>
</dbReference>
<dbReference type="PROSITE" id="PS51068">
    <property type="entry name" value="FPG_CAT"/>
    <property type="match status" value="1"/>
</dbReference>
<reference evidence="17" key="1">
    <citation type="submission" date="2018-12" db="EMBL/GenBank/DDBJ databases">
        <authorList>
            <person name="Will S."/>
            <person name="Neumann-Schaal M."/>
            <person name="Henke P."/>
        </authorList>
    </citation>
    <scope>NUCLEOTIDE SEQUENCE</scope>
    <source>
        <strain evidence="17">PCC 7102</strain>
    </source>
</reference>
<dbReference type="PROSITE" id="PS51066">
    <property type="entry name" value="ZF_FPG_2"/>
    <property type="match status" value="1"/>
</dbReference>
<evidence type="ECO:0000256" key="10">
    <source>
        <dbReference type="ARBA" id="ARBA00023204"/>
    </source>
</evidence>
<evidence type="ECO:0000256" key="13">
    <source>
        <dbReference type="ARBA" id="ARBA00023295"/>
    </source>
</evidence>
<dbReference type="PANTHER" id="PTHR42697:SF1">
    <property type="entry name" value="ENDONUCLEASE 8"/>
    <property type="match status" value="1"/>
</dbReference>
<evidence type="ECO:0000259" key="15">
    <source>
        <dbReference type="PROSITE" id="PS51066"/>
    </source>
</evidence>
<proteinExistence type="inferred from homology"/>
<dbReference type="Proteomes" id="UP000271624">
    <property type="component" value="Unassembled WGS sequence"/>
</dbReference>
<evidence type="ECO:0000259" key="16">
    <source>
        <dbReference type="PROSITE" id="PS51068"/>
    </source>
</evidence>
<keyword evidence="17" id="KW-0255">Endonuclease</keyword>
<keyword evidence="5" id="KW-0227">DNA damage</keyword>
<dbReference type="InterPro" id="IPR000214">
    <property type="entry name" value="Znf_DNA_glyclase/AP_lyase"/>
</dbReference>
<evidence type="ECO:0000256" key="2">
    <source>
        <dbReference type="ARBA" id="ARBA00009409"/>
    </source>
</evidence>
<evidence type="ECO:0000256" key="11">
    <source>
        <dbReference type="ARBA" id="ARBA00023239"/>
    </source>
</evidence>
<feature type="domain" description="FPG-type" evidence="15">
    <location>
        <begin position="238"/>
        <end position="272"/>
    </location>
</feature>
<evidence type="ECO:0000256" key="9">
    <source>
        <dbReference type="ARBA" id="ARBA00023125"/>
    </source>
</evidence>
<reference evidence="17" key="2">
    <citation type="journal article" date="2019" name="Genome Biol. Evol.">
        <title>Day and night: Metabolic profiles and evolutionary relationships of six axenic non-marine cyanobacteria.</title>
        <authorList>
            <person name="Will S.E."/>
            <person name="Henke P."/>
            <person name="Boedeker C."/>
            <person name="Huang S."/>
            <person name="Brinkmann H."/>
            <person name="Rohde M."/>
            <person name="Jarek M."/>
            <person name="Friedl T."/>
            <person name="Seufert S."/>
            <person name="Schumacher M."/>
            <person name="Overmann J."/>
            <person name="Neumann-Schaal M."/>
            <person name="Petersen J."/>
        </authorList>
    </citation>
    <scope>NUCLEOTIDE SEQUENCE [LARGE SCALE GENOMIC DNA]</scope>
    <source>
        <strain evidence="17">PCC 7102</strain>
    </source>
</reference>
<dbReference type="Pfam" id="PF06827">
    <property type="entry name" value="zf-FPG_IleRS"/>
    <property type="match status" value="1"/>
</dbReference>
<dbReference type="RefSeq" id="WP_127084669.1">
    <property type="nucleotide sequence ID" value="NZ_RSCL01000018.1"/>
</dbReference>
<accession>A0A3S1AJ74</accession>
<dbReference type="Pfam" id="PF01149">
    <property type="entry name" value="Fapy_DNA_glyco"/>
    <property type="match status" value="1"/>
</dbReference>
<dbReference type="Pfam" id="PF06831">
    <property type="entry name" value="H2TH"/>
    <property type="match status" value="1"/>
</dbReference>
<evidence type="ECO:0000256" key="12">
    <source>
        <dbReference type="ARBA" id="ARBA00023268"/>
    </source>
</evidence>
<dbReference type="PANTHER" id="PTHR42697">
    <property type="entry name" value="ENDONUCLEASE 8"/>
    <property type="match status" value="1"/>
</dbReference>
<dbReference type="GO" id="GO:0006284">
    <property type="term" value="P:base-excision repair"/>
    <property type="evidence" value="ECO:0007669"/>
    <property type="project" value="InterPro"/>
</dbReference>
<dbReference type="InterPro" id="IPR015886">
    <property type="entry name" value="H2TH_FPG"/>
</dbReference>